<keyword evidence="2" id="KW-0813">Transport</keyword>
<evidence type="ECO:0000256" key="8">
    <source>
        <dbReference type="ARBA" id="ARBA00023136"/>
    </source>
</evidence>
<accession>X1FLG5</accession>
<evidence type="ECO:0000256" key="5">
    <source>
        <dbReference type="ARBA" id="ARBA00022927"/>
    </source>
</evidence>
<dbReference type="AlphaFoldDB" id="X1FLG5"/>
<keyword evidence="5" id="KW-0653">Protein transport</keyword>
<dbReference type="InterPro" id="IPR022813">
    <property type="entry name" value="SecD/SecF_arch_bac"/>
</dbReference>
<dbReference type="InterPro" id="IPR048634">
    <property type="entry name" value="SecD_SecF_C"/>
</dbReference>
<keyword evidence="4 9" id="KW-0812">Transmembrane</keyword>
<feature type="domain" description="Protein export membrane protein SecD/SecF C-terminal" evidence="10">
    <location>
        <begin position="28"/>
        <end position="199"/>
    </location>
</feature>
<feature type="non-terminal residue" evidence="11">
    <location>
        <position position="1"/>
    </location>
</feature>
<evidence type="ECO:0000256" key="3">
    <source>
        <dbReference type="ARBA" id="ARBA00022475"/>
    </source>
</evidence>
<evidence type="ECO:0000313" key="11">
    <source>
        <dbReference type="EMBL" id="GAH45812.1"/>
    </source>
</evidence>
<feature type="transmembrane region" description="Helical" evidence="9">
    <location>
        <begin position="104"/>
        <end position="127"/>
    </location>
</feature>
<gene>
    <name evidence="11" type="ORF">S03H2_17240</name>
</gene>
<dbReference type="SUPFAM" id="SSF82866">
    <property type="entry name" value="Multidrug efflux transporter AcrB transmembrane domain"/>
    <property type="match status" value="1"/>
</dbReference>
<dbReference type="PANTHER" id="PTHR30081:SF8">
    <property type="entry name" value="PROTEIN TRANSLOCASE SUBUNIT SECF"/>
    <property type="match status" value="1"/>
</dbReference>
<evidence type="ECO:0000259" key="10">
    <source>
        <dbReference type="Pfam" id="PF02355"/>
    </source>
</evidence>
<organism evidence="11">
    <name type="scientific">marine sediment metagenome</name>
    <dbReference type="NCBI Taxonomy" id="412755"/>
    <lineage>
        <taxon>unclassified sequences</taxon>
        <taxon>metagenomes</taxon>
        <taxon>ecological metagenomes</taxon>
    </lineage>
</organism>
<evidence type="ECO:0000256" key="2">
    <source>
        <dbReference type="ARBA" id="ARBA00022448"/>
    </source>
</evidence>
<dbReference type="EMBL" id="BARU01008872">
    <property type="protein sequence ID" value="GAH45812.1"/>
    <property type="molecule type" value="Genomic_DNA"/>
</dbReference>
<sequence>NSPFTIEADSQDSDQLKAAITKATNFQFAEGTYTIEEMSAALSETFFQSATRAIIIAFILMSIVVFIYFRKIVPSAAIILAAVTDILGVLAIMNITGIKLSTAGIAAILMLIGYSIDTDILLSTKVLKRREGSVMDRIYSAIKTGMTMQITTLVAMTVVLIVSPALILKQIALIMVIGLLIDLPSTWIMNTGLLRWYLENEKD</sequence>
<dbReference type="Pfam" id="PF02355">
    <property type="entry name" value="SecD_SecF_C"/>
    <property type="match status" value="1"/>
</dbReference>
<feature type="transmembrane region" description="Helical" evidence="9">
    <location>
        <begin position="173"/>
        <end position="198"/>
    </location>
</feature>
<evidence type="ECO:0000256" key="9">
    <source>
        <dbReference type="SAM" id="Phobius"/>
    </source>
</evidence>
<evidence type="ECO:0000256" key="1">
    <source>
        <dbReference type="ARBA" id="ARBA00004651"/>
    </source>
</evidence>
<comment type="caution">
    <text evidence="11">The sequence shown here is derived from an EMBL/GenBank/DDBJ whole genome shotgun (WGS) entry which is preliminary data.</text>
</comment>
<comment type="subcellular location">
    <subcellularLocation>
        <location evidence="1">Cell membrane</location>
        <topology evidence="1">Multi-pass membrane protein</topology>
    </subcellularLocation>
</comment>
<dbReference type="GO" id="GO:0015031">
    <property type="term" value="P:protein transport"/>
    <property type="evidence" value="ECO:0007669"/>
    <property type="project" value="UniProtKB-KW"/>
</dbReference>
<evidence type="ECO:0000256" key="7">
    <source>
        <dbReference type="ARBA" id="ARBA00023010"/>
    </source>
</evidence>
<keyword evidence="8 9" id="KW-0472">Membrane</keyword>
<keyword evidence="7" id="KW-0811">Translocation</keyword>
<feature type="transmembrane region" description="Helical" evidence="9">
    <location>
        <begin position="76"/>
        <end position="98"/>
    </location>
</feature>
<feature type="transmembrane region" description="Helical" evidence="9">
    <location>
        <begin position="50"/>
        <end position="69"/>
    </location>
</feature>
<proteinExistence type="predicted"/>
<keyword evidence="6 9" id="KW-1133">Transmembrane helix</keyword>
<dbReference type="PANTHER" id="PTHR30081">
    <property type="entry name" value="PROTEIN-EXPORT MEMBRANE PROTEIN SEC"/>
    <property type="match status" value="1"/>
</dbReference>
<dbReference type="GO" id="GO:0005886">
    <property type="term" value="C:plasma membrane"/>
    <property type="evidence" value="ECO:0007669"/>
    <property type="project" value="UniProtKB-SubCell"/>
</dbReference>
<name>X1FLG5_9ZZZZ</name>
<evidence type="ECO:0000256" key="6">
    <source>
        <dbReference type="ARBA" id="ARBA00022989"/>
    </source>
</evidence>
<feature type="transmembrane region" description="Helical" evidence="9">
    <location>
        <begin position="148"/>
        <end position="167"/>
    </location>
</feature>
<reference evidence="11" key="1">
    <citation type="journal article" date="2014" name="Front. Microbiol.">
        <title>High frequency of phylogenetically diverse reductive dehalogenase-homologous genes in deep subseafloor sedimentary metagenomes.</title>
        <authorList>
            <person name="Kawai M."/>
            <person name="Futagami T."/>
            <person name="Toyoda A."/>
            <person name="Takaki Y."/>
            <person name="Nishi S."/>
            <person name="Hori S."/>
            <person name="Arai W."/>
            <person name="Tsubouchi T."/>
            <person name="Morono Y."/>
            <person name="Uchiyama I."/>
            <person name="Ito T."/>
            <person name="Fujiyama A."/>
            <person name="Inagaki F."/>
            <person name="Takami H."/>
        </authorList>
    </citation>
    <scope>NUCLEOTIDE SEQUENCE</scope>
    <source>
        <strain evidence="11">Expedition CK06-06</strain>
    </source>
</reference>
<keyword evidence="3" id="KW-1003">Cell membrane</keyword>
<evidence type="ECO:0000256" key="4">
    <source>
        <dbReference type="ARBA" id="ARBA00022692"/>
    </source>
</evidence>
<dbReference type="Gene3D" id="1.20.1640.10">
    <property type="entry name" value="Multidrug efflux transporter AcrB transmembrane domain"/>
    <property type="match status" value="1"/>
</dbReference>
<protein>
    <recommendedName>
        <fullName evidence="10">Protein export membrane protein SecD/SecF C-terminal domain-containing protein</fullName>
    </recommendedName>
</protein>